<evidence type="ECO:0000313" key="2">
    <source>
        <dbReference type="Proteomes" id="UP000075714"/>
    </source>
</evidence>
<evidence type="ECO:0000313" key="1">
    <source>
        <dbReference type="EMBL" id="KXZ54566.1"/>
    </source>
</evidence>
<dbReference type="Proteomes" id="UP000075714">
    <property type="component" value="Unassembled WGS sequence"/>
</dbReference>
<sequence>MAVVVMQDCRLTDTDVEGEPGTGLSCGTAAGADELRFLLWQWRVEGTAPDGVGAAEVASWRASLRNCFQDKSTPAHRLDTFVVCEGFKSLTSNSYQVLNAN</sequence>
<protein>
    <submittedName>
        <fullName evidence="1">Uncharacterized protein</fullName>
    </submittedName>
</protein>
<accession>A0A150GXC6</accession>
<dbReference type="AlphaFoldDB" id="A0A150GXC6"/>
<keyword evidence="2" id="KW-1185">Reference proteome</keyword>
<organism evidence="1 2">
    <name type="scientific">Gonium pectorale</name>
    <name type="common">Green alga</name>
    <dbReference type="NCBI Taxonomy" id="33097"/>
    <lineage>
        <taxon>Eukaryota</taxon>
        <taxon>Viridiplantae</taxon>
        <taxon>Chlorophyta</taxon>
        <taxon>core chlorophytes</taxon>
        <taxon>Chlorophyceae</taxon>
        <taxon>CS clade</taxon>
        <taxon>Chlamydomonadales</taxon>
        <taxon>Volvocaceae</taxon>
        <taxon>Gonium</taxon>
    </lineage>
</organism>
<proteinExistence type="predicted"/>
<gene>
    <name evidence="1" type="ORF">GPECTOR_4g631</name>
</gene>
<dbReference type="EMBL" id="LSYV01000005">
    <property type="protein sequence ID" value="KXZ54566.1"/>
    <property type="molecule type" value="Genomic_DNA"/>
</dbReference>
<comment type="caution">
    <text evidence="1">The sequence shown here is derived from an EMBL/GenBank/DDBJ whole genome shotgun (WGS) entry which is preliminary data.</text>
</comment>
<name>A0A150GXC6_GONPE</name>
<reference evidence="2" key="1">
    <citation type="journal article" date="2016" name="Nat. Commun.">
        <title>The Gonium pectorale genome demonstrates co-option of cell cycle regulation during the evolution of multicellularity.</title>
        <authorList>
            <person name="Hanschen E.R."/>
            <person name="Marriage T.N."/>
            <person name="Ferris P.J."/>
            <person name="Hamaji T."/>
            <person name="Toyoda A."/>
            <person name="Fujiyama A."/>
            <person name="Neme R."/>
            <person name="Noguchi H."/>
            <person name="Minakuchi Y."/>
            <person name="Suzuki M."/>
            <person name="Kawai-Toyooka H."/>
            <person name="Smith D.R."/>
            <person name="Sparks H."/>
            <person name="Anderson J."/>
            <person name="Bakaric R."/>
            <person name="Luria V."/>
            <person name="Karger A."/>
            <person name="Kirschner M.W."/>
            <person name="Durand P.M."/>
            <person name="Michod R.E."/>
            <person name="Nozaki H."/>
            <person name="Olson B.J."/>
        </authorList>
    </citation>
    <scope>NUCLEOTIDE SEQUENCE [LARGE SCALE GENOMIC DNA]</scope>
    <source>
        <strain evidence="2">NIES-2863</strain>
    </source>
</reference>